<keyword evidence="3" id="KW-0456">Lyase</keyword>
<organism evidence="3">
    <name type="scientific">uncultured Actinomycetospora sp</name>
    <dbReference type="NCBI Taxonomy" id="1135996"/>
    <lineage>
        <taxon>Bacteria</taxon>
        <taxon>Bacillati</taxon>
        <taxon>Actinomycetota</taxon>
        <taxon>Actinomycetes</taxon>
        <taxon>Pseudonocardiales</taxon>
        <taxon>Pseudonocardiaceae</taxon>
        <taxon>Actinomycetospora</taxon>
        <taxon>environmental samples</taxon>
    </lineage>
</organism>
<comment type="similarity">
    <text evidence="1">Belongs to the phosphosulfolactate synthase family.</text>
</comment>
<dbReference type="PANTHER" id="PTHR48413:SF1">
    <property type="entry name" value="PROTEIN HEAT-STRESS-ASSOCIATED 32"/>
    <property type="match status" value="1"/>
</dbReference>
<name>A0A6J4IJZ2_9PSEU</name>
<gene>
    <name evidence="3" type="ORF">AVDCRST_MAG54-2137</name>
</gene>
<sequence length="266" mass="27889">MGPASFLMLPPRPSKPRSTGLTHVLDPGVTPAQAADVLGGGAPYVDIWKTGWGTAYVDARIGEKLGVLAAHDVASCLGGTLLEIAWAQGAAEACLAWAHATGFTHVEVSRGTVPMSLDAKHELVRRAADRFVVLTEVGAKDPHQRHTLAQWGDEAERDRAAGAALVVAEGRQSGTVGIYDGDGSVREDVVDAVVDAVGLDRVVFEAPRARQQAWFIRRFGPGVHLGNVALDEVLSVETLRLGLRSDTAVATAAGTVPDVGAAEPVR</sequence>
<feature type="region of interest" description="Disordered" evidence="2">
    <location>
        <begin position="1"/>
        <end position="20"/>
    </location>
</feature>
<dbReference type="AlphaFoldDB" id="A0A6J4IJZ2"/>
<protein>
    <submittedName>
        <fullName evidence="3">Phosphosulfolactate synthase</fullName>
        <ecNumber evidence="3">4.4.1.19</ecNumber>
    </submittedName>
</protein>
<dbReference type="SUPFAM" id="SSF102110">
    <property type="entry name" value="(2r)-phospho-3-sulfolactate synthase ComA"/>
    <property type="match status" value="1"/>
</dbReference>
<dbReference type="EMBL" id="CADCTH010000282">
    <property type="protein sequence ID" value="CAA9253865.1"/>
    <property type="molecule type" value="Genomic_DNA"/>
</dbReference>
<evidence type="ECO:0000256" key="2">
    <source>
        <dbReference type="SAM" id="MobiDB-lite"/>
    </source>
</evidence>
<proteinExistence type="inferred from homology"/>
<evidence type="ECO:0000313" key="3">
    <source>
        <dbReference type="EMBL" id="CAA9253865.1"/>
    </source>
</evidence>
<dbReference type="InterPro" id="IPR003830">
    <property type="entry name" value="ComA_synth"/>
</dbReference>
<dbReference type="EC" id="4.4.1.19" evidence="3"/>
<reference evidence="3" key="1">
    <citation type="submission" date="2020-02" db="EMBL/GenBank/DDBJ databases">
        <authorList>
            <person name="Meier V. D."/>
        </authorList>
    </citation>
    <scope>NUCLEOTIDE SEQUENCE</scope>
    <source>
        <strain evidence="3">AVDCRST_MAG54</strain>
    </source>
</reference>
<dbReference type="GO" id="GO:0043817">
    <property type="term" value="F:phosphosulfolactate synthase activity"/>
    <property type="evidence" value="ECO:0007669"/>
    <property type="project" value="UniProtKB-EC"/>
</dbReference>
<dbReference type="InterPro" id="IPR036112">
    <property type="entry name" value="ComA_synth_sf"/>
</dbReference>
<evidence type="ECO:0000256" key="1">
    <source>
        <dbReference type="ARBA" id="ARBA00010424"/>
    </source>
</evidence>
<dbReference type="InterPro" id="IPR013785">
    <property type="entry name" value="Aldolase_TIM"/>
</dbReference>
<accession>A0A6J4IJZ2</accession>
<dbReference type="Gene3D" id="3.20.20.70">
    <property type="entry name" value="Aldolase class I"/>
    <property type="match status" value="1"/>
</dbReference>
<dbReference type="PANTHER" id="PTHR48413">
    <property type="match status" value="1"/>
</dbReference>
<dbReference type="Pfam" id="PF02679">
    <property type="entry name" value="ComA"/>
    <property type="match status" value="1"/>
</dbReference>